<keyword evidence="2" id="KW-0689">Ribosomal protein</keyword>
<dbReference type="EMBL" id="QGNW01000153">
    <property type="protein sequence ID" value="RVW90665.1"/>
    <property type="molecule type" value="Genomic_DNA"/>
</dbReference>
<dbReference type="AlphaFoldDB" id="A0A438I1T1"/>
<dbReference type="PANTHER" id="PTHR11885:SF25">
    <property type="entry name" value="SMALL RIBOSOMAL SUBUNIT PROTEIN US15Y-RELATED"/>
    <property type="match status" value="1"/>
</dbReference>
<evidence type="ECO:0000256" key="1">
    <source>
        <dbReference type="SAM" id="MobiDB-lite"/>
    </source>
</evidence>
<keyword evidence="2" id="KW-0687">Ribonucleoprotein</keyword>
<dbReference type="GO" id="GO:0005840">
    <property type="term" value="C:ribosome"/>
    <property type="evidence" value="ECO:0007669"/>
    <property type="project" value="UniProtKB-KW"/>
</dbReference>
<dbReference type="Gene3D" id="4.10.860.130">
    <property type="match status" value="1"/>
</dbReference>
<proteinExistence type="predicted"/>
<name>A0A438I1T1_VITVI</name>
<dbReference type="InterPro" id="IPR009068">
    <property type="entry name" value="uS15_NS1_RNA-bd_sf"/>
</dbReference>
<organism evidence="2 3">
    <name type="scientific">Vitis vinifera</name>
    <name type="common">Grape</name>
    <dbReference type="NCBI Taxonomy" id="29760"/>
    <lineage>
        <taxon>Eukaryota</taxon>
        <taxon>Viridiplantae</taxon>
        <taxon>Streptophyta</taxon>
        <taxon>Embryophyta</taxon>
        <taxon>Tracheophyta</taxon>
        <taxon>Spermatophyta</taxon>
        <taxon>Magnoliopsida</taxon>
        <taxon>eudicotyledons</taxon>
        <taxon>Gunneridae</taxon>
        <taxon>Pentapetalae</taxon>
        <taxon>rosids</taxon>
        <taxon>Vitales</taxon>
        <taxon>Vitaceae</taxon>
        <taxon>Viteae</taxon>
        <taxon>Vitis</taxon>
    </lineage>
</organism>
<gene>
    <name evidence="2" type="primary">RPS13_0</name>
    <name evidence="2" type="ORF">CK203_038826</name>
</gene>
<dbReference type="InterPro" id="IPR023029">
    <property type="entry name" value="Ribosomal_uS15_arc_euk"/>
</dbReference>
<sequence>MTWLSPKGMGSDSGIMHRPKLQPCRQYPGRVAEKEQAATATATATAAPPSPSQSTSPWVGYFFRLLFLTRELRLLGSRSPPKMLTPSQIGVILRDSHALLRSKALLEARSCAFSRVMAVAIRKHLERNRKGQRPKFRLILVESRIHRLARYYKKQRSFLQSGNNSTLGWLIPCSHPPLDYHHLYDAQDPGAEGRLSSMKSWVDCEIGTDRVLQFIAVPEVVMSESTTASTLVA</sequence>
<feature type="region of interest" description="Disordered" evidence="1">
    <location>
        <begin position="1"/>
        <end position="55"/>
    </location>
</feature>
<dbReference type="Gene3D" id="1.10.287.10">
    <property type="entry name" value="S15/NS1, RNA-binding"/>
    <property type="match status" value="1"/>
</dbReference>
<evidence type="ECO:0000313" key="3">
    <source>
        <dbReference type="Proteomes" id="UP000288805"/>
    </source>
</evidence>
<accession>A0A438I1T1</accession>
<comment type="caution">
    <text evidence="2">The sequence shown here is derived from an EMBL/GenBank/DDBJ whole genome shotgun (WGS) entry which is preliminary data.</text>
</comment>
<feature type="compositionally biased region" description="Low complexity" evidence="1">
    <location>
        <begin position="37"/>
        <end position="55"/>
    </location>
</feature>
<evidence type="ECO:0000313" key="2">
    <source>
        <dbReference type="EMBL" id="RVW90665.1"/>
    </source>
</evidence>
<dbReference type="SUPFAM" id="SSF47060">
    <property type="entry name" value="S15/NS1 RNA-binding domain"/>
    <property type="match status" value="1"/>
</dbReference>
<protein>
    <submittedName>
        <fullName evidence="2">40S ribosomal protein S13</fullName>
    </submittedName>
</protein>
<reference evidence="2 3" key="1">
    <citation type="journal article" date="2018" name="PLoS Genet.">
        <title>Population sequencing reveals clonal diversity and ancestral inbreeding in the grapevine cultivar Chardonnay.</title>
        <authorList>
            <person name="Roach M.J."/>
            <person name="Johnson D.L."/>
            <person name="Bohlmann J."/>
            <person name="van Vuuren H.J."/>
            <person name="Jones S.J."/>
            <person name="Pretorius I.S."/>
            <person name="Schmidt S.A."/>
            <person name="Borneman A.R."/>
        </authorList>
    </citation>
    <scope>NUCLEOTIDE SEQUENCE [LARGE SCALE GENOMIC DNA]</scope>
    <source>
        <strain evidence="3">cv. Chardonnay</strain>
        <tissue evidence="2">Leaf</tissue>
    </source>
</reference>
<dbReference type="Proteomes" id="UP000288805">
    <property type="component" value="Unassembled WGS sequence"/>
</dbReference>
<dbReference type="PANTHER" id="PTHR11885">
    <property type="entry name" value="RIBOSOMAL PROTEIN S15P/S13E"/>
    <property type="match status" value="1"/>
</dbReference>